<feature type="compositionally biased region" description="Polar residues" evidence="1">
    <location>
        <begin position="563"/>
        <end position="575"/>
    </location>
</feature>
<protein>
    <submittedName>
        <fullName evidence="2">Uncharacterized protein</fullName>
    </submittedName>
</protein>
<feature type="region of interest" description="Disordered" evidence="1">
    <location>
        <begin position="637"/>
        <end position="659"/>
    </location>
</feature>
<feature type="compositionally biased region" description="Low complexity" evidence="1">
    <location>
        <begin position="547"/>
        <end position="559"/>
    </location>
</feature>
<name>A0A6A6P9A5_9PEZI</name>
<accession>A0A6A6P9A5</accession>
<feature type="compositionally biased region" description="Polar residues" evidence="1">
    <location>
        <begin position="528"/>
        <end position="544"/>
    </location>
</feature>
<reference evidence="2" key="1">
    <citation type="journal article" date="2020" name="Stud. Mycol.">
        <title>101 Dothideomycetes genomes: a test case for predicting lifestyles and emergence of pathogens.</title>
        <authorList>
            <person name="Haridas S."/>
            <person name="Albert R."/>
            <person name="Binder M."/>
            <person name="Bloem J."/>
            <person name="Labutti K."/>
            <person name="Salamov A."/>
            <person name="Andreopoulos B."/>
            <person name="Baker S."/>
            <person name="Barry K."/>
            <person name="Bills G."/>
            <person name="Bluhm B."/>
            <person name="Cannon C."/>
            <person name="Castanera R."/>
            <person name="Culley D."/>
            <person name="Daum C."/>
            <person name="Ezra D."/>
            <person name="Gonzalez J."/>
            <person name="Henrissat B."/>
            <person name="Kuo A."/>
            <person name="Liang C."/>
            <person name="Lipzen A."/>
            <person name="Lutzoni F."/>
            <person name="Magnuson J."/>
            <person name="Mondo S."/>
            <person name="Nolan M."/>
            <person name="Ohm R."/>
            <person name="Pangilinan J."/>
            <person name="Park H.-J."/>
            <person name="Ramirez L."/>
            <person name="Alfaro M."/>
            <person name="Sun H."/>
            <person name="Tritt A."/>
            <person name="Yoshinaga Y."/>
            <person name="Zwiers L.-H."/>
            <person name="Turgeon B."/>
            <person name="Goodwin S."/>
            <person name="Spatafora J."/>
            <person name="Crous P."/>
            <person name="Grigoriev I."/>
        </authorList>
    </citation>
    <scope>NUCLEOTIDE SEQUENCE</scope>
    <source>
        <strain evidence="2">ATCC 16933</strain>
    </source>
</reference>
<feature type="compositionally biased region" description="Polar residues" evidence="1">
    <location>
        <begin position="45"/>
        <end position="54"/>
    </location>
</feature>
<feature type="compositionally biased region" description="Pro residues" evidence="1">
    <location>
        <begin position="161"/>
        <end position="172"/>
    </location>
</feature>
<feature type="compositionally biased region" description="Basic and acidic residues" evidence="1">
    <location>
        <begin position="637"/>
        <end position="650"/>
    </location>
</feature>
<evidence type="ECO:0000313" key="3">
    <source>
        <dbReference type="Proteomes" id="UP000799766"/>
    </source>
</evidence>
<gene>
    <name evidence="2" type="ORF">BDY21DRAFT_361499</name>
</gene>
<feature type="region of interest" description="Disordered" evidence="1">
    <location>
        <begin position="399"/>
        <end position="422"/>
    </location>
</feature>
<evidence type="ECO:0000256" key="1">
    <source>
        <dbReference type="SAM" id="MobiDB-lite"/>
    </source>
</evidence>
<dbReference type="Proteomes" id="UP000799766">
    <property type="component" value="Unassembled WGS sequence"/>
</dbReference>
<feature type="region of interest" description="Disordered" evidence="1">
    <location>
        <begin position="473"/>
        <end position="602"/>
    </location>
</feature>
<dbReference type="EMBL" id="MU001673">
    <property type="protein sequence ID" value="KAF2460571.1"/>
    <property type="molecule type" value="Genomic_DNA"/>
</dbReference>
<evidence type="ECO:0000313" key="2">
    <source>
        <dbReference type="EMBL" id="KAF2460571.1"/>
    </source>
</evidence>
<sequence>MFLSLMTADAAASHGHEFSPTARRCSPGPGNPGGSTSPIARNPFSVLSTSSTAARQQPQQQQHQHQHRRDSQEEEEEEGEKEQQQQQQQQQQHRALLPPRQSRQPQPVRLQSRPPSIDRPPFPRTGRSGKTIMFAEPAVQVTEIPQPPPLPTGAAATTTTKPPPPPPPPPEPRPPRPKTVYNLAHPPPSNASRHPKRRLRPRVLLQLQKVSESSRPRPAVEVLPCAIFAPKLCKKISRICKKSKDRLGPDDLVVLKAPEYGSPEDEDGSDDEGLDSRDVVGVICCSSKKEDGKPAGKTEIFMEDGSMWEASSMPNGGYEFVSTDEHGLKLTARWIPKSTANKRGRSSAAPNRNSPVPTAGSDPKFSFSTISPNARRHPIIASMSRTNISVCDNYALPSKSLPSTPDPNSAPAEFTPTPTSPITSGLPLDGAVITTEPHLQRLILTTGLWVYFHEGWSPAFRYSRAVLPPLGSHSAHSRMGGWSRATSMPIGAGRTPSISTSSRSTTPDGGDRESRRGSGTFPRRMFRSGTSILTRGSSTSNTAGMWSPSLSPSSPVSRPGLTATHTNNRWSTSGASAVAHVVQSEGRQRRSNSLGYPGPSASAVMTHATANAARATSDPKPVPPQVDERDYTKELGQAEEHEVEADAHDETDTETEMEVVATPPAHEQRLAVNMIPERRVPPRPQHAQSAYFPSQNETAVKDVRQVKDDMAVGLGGTGSVVGDDAGEAGIQTVGRKRFGKIRRMLGVFRRD</sequence>
<organism evidence="2 3">
    <name type="scientific">Lineolata rhizophorae</name>
    <dbReference type="NCBI Taxonomy" id="578093"/>
    <lineage>
        <taxon>Eukaryota</taxon>
        <taxon>Fungi</taxon>
        <taxon>Dikarya</taxon>
        <taxon>Ascomycota</taxon>
        <taxon>Pezizomycotina</taxon>
        <taxon>Dothideomycetes</taxon>
        <taxon>Dothideomycetes incertae sedis</taxon>
        <taxon>Lineolatales</taxon>
        <taxon>Lineolataceae</taxon>
        <taxon>Lineolata</taxon>
    </lineage>
</organism>
<feature type="compositionally biased region" description="Low complexity" evidence="1">
    <location>
        <begin position="494"/>
        <end position="508"/>
    </location>
</feature>
<proteinExistence type="predicted"/>
<feature type="region of interest" description="Disordered" evidence="1">
    <location>
        <begin position="1"/>
        <end position="200"/>
    </location>
</feature>
<keyword evidence="3" id="KW-1185">Reference proteome</keyword>
<feature type="compositionally biased region" description="Low complexity" evidence="1">
    <location>
        <begin position="84"/>
        <end position="115"/>
    </location>
</feature>
<dbReference type="OrthoDB" id="5404323at2759"/>
<feature type="region of interest" description="Disordered" evidence="1">
    <location>
        <begin position="334"/>
        <end position="368"/>
    </location>
</feature>
<dbReference type="AlphaFoldDB" id="A0A6A6P9A5"/>